<keyword evidence="2" id="KW-0143">Chaperone</keyword>
<dbReference type="PRINTS" id="PR00298">
    <property type="entry name" value="CHAPERONIN60"/>
</dbReference>
<dbReference type="GO" id="GO:0140662">
    <property type="term" value="F:ATP-dependent protein folding chaperone"/>
    <property type="evidence" value="ECO:0007669"/>
    <property type="project" value="InterPro"/>
</dbReference>
<protein>
    <recommendedName>
        <fullName evidence="6">RuBisCO large subunit-binding protein subunit beta, chloroplastic</fullName>
    </recommendedName>
</protein>
<dbReference type="GO" id="GO:0005524">
    <property type="term" value="F:ATP binding"/>
    <property type="evidence" value="ECO:0007669"/>
    <property type="project" value="InterPro"/>
</dbReference>
<dbReference type="InterPro" id="IPR027410">
    <property type="entry name" value="TCP-1-like_intermed_sf"/>
</dbReference>
<feature type="chain" id="PRO_5007831068" description="RuBisCO large subunit-binding protein subunit beta, chloroplastic" evidence="4">
    <location>
        <begin position="32"/>
        <end position="440"/>
    </location>
</feature>
<dbReference type="InterPro" id="IPR001844">
    <property type="entry name" value="Cpn60/GroEL"/>
</dbReference>
<dbReference type="PANTHER" id="PTHR45633">
    <property type="entry name" value="60 KDA HEAT SHOCK PROTEIN, MITOCHONDRIAL"/>
    <property type="match status" value="1"/>
</dbReference>
<accession>A0A162AAV3</accession>
<dbReference type="SUPFAM" id="SSF52029">
    <property type="entry name" value="GroEL apical domain-like"/>
    <property type="match status" value="2"/>
</dbReference>
<dbReference type="AlphaFoldDB" id="A0A162AAV3"/>
<proteinExistence type="inferred from homology"/>
<feature type="signal peptide" evidence="4">
    <location>
        <begin position="1"/>
        <end position="31"/>
    </location>
</feature>
<evidence type="ECO:0008006" key="6">
    <source>
        <dbReference type="Google" id="ProtNLM"/>
    </source>
</evidence>
<evidence type="ECO:0000256" key="2">
    <source>
        <dbReference type="ARBA" id="ARBA00023186"/>
    </source>
</evidence>
<sequence>MKASHFLSSYLFILSLLFTGWFPEKAGQTEAVPDQEVTKERGTLKRLRNATRRELGAEYQASDLSLLIENTFVEHLGLARKITITKDSTTIIADAAPKDEIQARIAQIKKELSETDSVYDSEKLAERIAKLSGGVAVIKVGATTETELEDRKLRIEDAKNATFAAIEEGIVPGGCAALVHLSEYVPPIKAKLEDVEERLGADIVQKSANLDTPVHFTGAEYQASDLSLLIENTFVEHLGLARKITITKDSTTIIADAAPKDEIQARIAQIKKELSETDSVYDSEKLAERIAKLSGGVAVIKVGATTETELEDRKLRIEDAKNATFAAIEEGIVPGGCAALVHLSEYVPPIKAKLEDVEERLGADIVQKLWIKEQSLEEATGLVIRFIITEDKAKVSELVKEVAKFDDFMLLDIKEEYTAYALYDSEFYVKADADIFLRPG</sequence>
<gene>
    <name evidence="5" type="ORF">DCAR_014076</name>
</gene>
<keyword evidence="4" id="KW-0732">Signal</keyword>
<name>A0A162AAV3_DAUCS</name>
<reference evidence="5" key="1">
    <citation type="journal article" date="2016" name="Nat. Genet.">
        <title>A high-quality carrot genome assembly provides new insights into carotenoid accumulation and asterid genome evolution.</title>
        <authorList>
            <person name="Iorizzo M."/>
            <person name="Ellison S."/>
            <person name="Senalik D."/>
            <person name="Zeng P."/>
            <person name="Satapoomin P."/>
            <person name="Huang J."/>
            <person name="Bowman M."/>
            <person name="Iovene M."/>
            <person name="Sanseverino W."/>
            <person name="Cavagnaro P."/>
            <person name="Yildiz M."/>
            <person name="Macko-Podgorni A."/>
            <person name="Moranska E."/>
            <person name="Grzebelus E."/>
            <person name="Grzebelus D."/>
            <person name="Ashrafi H."/>
            <person name="Zheng Z."/>
            <person name="Cheng S."/>
            <person name="Spooner D."/>
            <person name="Van Deynze A."/>
            <person name="Simon P."/>
        </authorList>
    </citation>
    <scope>NUCLEOTIDE SEQUENCE [LARGE SCALE GENOMIC DNA]</scope>
    <source>
        <tissue evidence="5">Leaf</tissue>
    </source>
</reference>
<dbReference type="InterPro" id="IPR027409">
    <property type="entry name" value="GroEL-like_apical_dom_sf"/>
</dbReference>
<dbReference type="EMBL" id="LNRQ01000004">
    <property type="protein sequence ID" value="KZM98562.1"/>
    <property type="molecule type" value="Genomic_DNA"/>
</dbReference>
<dbReference type="SUPFAM" id="SSF54849">
    <property type="entry name" value="GroEL-intermediate domain like"/>
    <property type="match status" value="2"/>
</dbReference>
<dbReference type="Gramene" id="KZM98562">
    <property type="protein sequence ID" value="KZM98562"/>
    <property type="gene ID" value="DCAR_014076"/>
</dbReference>
<dbReference type="GO" id="GO:0042026">
    <property type="term" value="P:protein refolding"/>
    <property type="evidence" value="ECO:0007669"/>
    <property type="project" value="InterPro"/>
</dbReference>
<comment type="similarity">
    <text evidence="1 3">Belongs to the chaperonin (HSP60) family.</text>
</comment>
<dbReference type="InterPro" id="IPR002423">
    <property type="entry name" value="Cpn60/GroEL/TCP-1"/>
</dbReference>
<dbReference type="Pfam" id="PF00118">
    <property type="entry name" value="Cpn60_TCP1"/>
    <property type="match status" value="2"/>
</dbReference>
<dbReference type="Gene3D" id="1.10.560.10">
    <property type="entry name" value="GroEL-like equatorial domain"/>
    <property type="match status" value="2"/>
</dbReference>
<comment type="caution">
    <text evidence="5">The sequence shown here is derived from an EMBL/GenBank/DDBJ whole genome shotgun (WGS) entry which is preliminary data.</text>
</comment>
<dbReference type="InterPro" id="IPR027413">
    <property type="entry name" value="GROEL-like_equatorial_sf"/>
</dbReference>
<evidence type="ECO:0000256" key="4">
    <source>
        <dbReference type="SAM" id="SignalP"/>
    </source>
</evidence>
<dbReference type="STRING" id="79200.A0A162AAV3"/>
<organism evidence="5">
    <name type="scientific">Daucus carota subsp. sativus</name>
    <name type="common">Carrot</name>
    <dbReference type="NCBI Taxonomy" id="79200"/>
    <lineage>
        <taxon>Eukaryota</taxon>
        <taxon>Viridiplantae</taxon>
        <taxon>Streptophyta</taxon>
        <taxon>Embryophyta</taxon>
        <taxon>Tracheophyta</taxon>
        <taxon>Spermatophyta</taxon>
        <taxon>Magnoliopsida</taxon>
        <taxon>eudicotyledons</taxon>
        <taxon>Gunneridae</taxon>
        <taxon>Pentapetalae</taxon>
        <taxon>asterids</taxon>
        <taxon>campanulids</taxon>
        <taxon>Apiales</taxon>
        <taxon>Apiaceae</taxon>
        <taxon>Apioideae</taxon>
        <taxon>Scandiceae</taxon>
        <taxon>Daucinae</taxon>
        <taxon>Daucus</taxon>
        <taxon>Daucus sect. Daucus</taxon>
    </lineage>
</organism>
<evidence type="ECO:0000256" key="3">
    <source>
        <dbReference type="RuleBase" id="RU000418"/>
    </source>
</evidence>
<evidence type="ECO:0000256" key="1">
    <source>
        <dbReference type="ARBA" id="ARBA00006607"/>
    </source>
</evidence>
<evidence type="ECO:0000313" key="5">
    <source>
        <dbReference type="EMBL" id="KZM98562.1"/>
    </source>
</evidence>